<dbReference type="PANTHER" id="PTHR16099">
    <property type="entry name" value="8-OXO-DGTP DIPHOSPHATES NUDT15"/>
    <property type="match status" value="1"/>
</dbReference>
<comment type="similarity">
    <text evidence="2">Belongs to the Nudix hydrolase family.</text>
</comment>
<evidence type="ECO:0000256" key="2">
    <source>
        <dbReference type="RuleBase" id="RU003476"/>
    </source>
</evidence>
<dbReference type="PROSITE" id="PS51462">
    <property type="entry name" value="NUDIX"/>
    <property type="match status" value="1"/>
</dbReference>
<name>A0AA40BDI9_9PEZI</name>
<dbReference type="InterPro" id="IPR020476">
    <property type="entry name" value="Nudix_hydrolase"/>
</dbReference>
<dbReference type="Proteomes" id="UP001172102">
    <property type="component" value="Unassembled WGS sequence"/>
</dbReference>
<dbReference type="CDD" id="cd04678">
    <property type="entry name" value="NUDIX_MTH2_Nudt15"/>
    <property type="match status" value="1"/>
</dbReference>
<dbReference type="Pfam" id="PF00293">
    <property type="entry name" value="NUDIX"/>
    <property type="match status" value="1"/>
</dbReference>
<dbReference type="GO" id="GO:0006203">
    <property type="term" value="P:dGTP catabolic process"/>
    <property type="evidence" value="ECO:0007669"/>
    <property type="project" value="TreeGrafter"/>
</dbReference>
<keyword evidence="1 2" id="KW-0378">Hydrolase</keyword>
<reference evidence="4" key="1">
    <citation type="submission" date="2023-06" db="EMBL/GenBank/DDBJ databases">
        <title>Genome-scale phylogeny and comparative genomics of the fungal order Sordariales.</title>
        <authorList>
            <consortium name="Lawrence Berkeley National Laboratory"/>
            <person name="Hensen N."/>
            <person name="Bonometti L."/>
            <person name="Westerberg I."/>
            <person name="Brannstrom I.O."/>
            <person name="Guillou S."/>
            <person name="Cros-Aarteil S."/>
            <person name="Calhoun S."/>
            <person name="Haridas S."/>
            <person name="Kuo A."/>
            <person name="Mondo S."/>
            <person name="Pangilinan J."/>
            <person name="Riley R."/>
            <person name="Labutti K."/>
            <person name="Andreopoulos B."/>
            <person name="Lipzen A."/>
            <person name="Chen C."/>
            <person name="Yanf M."/>
            <person name="Daum C."/>
            <person name="Ng V."/>
            <person name="Clum A."/>
            <person name="Steindorff A."/>
            <person name="Ohm R."/>
            <person name="Martin F."/>
            <person name="Silar P."/>
            <person name="Natvig D."/>
            <person name="Lalanne C."/>
            <person name="Gautier V."/>
            <person name="Ament-Velasquez S.L."/>
            <person name="Kruys A."/>
            <person name="Hutchinson M.I."/>
            <person name="Powell A.J."/>
            <person name="Barry K."/>
            <person name="Miller A.N."/>
            <person name="Grigoriev I.V."/>
            <person name="Debuchy R."/>
            <person name="Gladieux P."/>
            <person name="Thoren M.H."/>
            <person name="Johannesson H."/>
        </authorList>
    </citation>
    <scope>NUCLEOTIDE SEQUENCE</scope>
    <source>
        <strain evidence="4">SMH4607-1</strain>
    </source>
</reference>
<dbReference type="Gene3D" id="3.90.79.10">
    <property type="entry name" value="Nucleoside Triphosphate Pyrophosphohydrolase"/>
    <property type="match status" value="1"/>
</dbReference>
<protein>
    <submittedName>
        <fullName evidence="4">NUDIX hydrolase domain-like protein</fullName>
    </submittedName>
</protein>
<accession>A0AA40BDI9</accession>
<dbReference type="FunFam" id="3.90.79.10:FF:000060">
    <property type="entry name" value="Nudix hydrolase 1"/>
    <property type="match status" value="1"/>
</dbReference>
<comment type="caution">
    <text evidence="4">The sequence shown here is derived from an EMBL/GenBank/DDBJ whole genome shotgun (WGS) entry which is preliminary data.</text>
</comment>
<dbReference type="EMBL" id="JAUKUA010000001">
    <property type="protein sequence ID" value="KAK0731993.1"/>
    <property type="molecule type" value="Genomic_DNA"/>
</dbReference>
<organism evidence="4 5">
    <name type="scientific">Lasiosphaeris hirsuta</name>
    <dbReference type="NCBI Taxonomy" id="260670"/>
    <lineage>
        <taxon>Eukaryota</taxon>
        <taxon>Fungi</taxon>
        <taxon>Dikarya</taxon>
        <taxon>Ascomycota</taxon>
        <taxon>Pezizomycotina</taxon>
        <taxon>Sordariomycetes</taxon>
        <taxon>Sordariomycetidae</taxon>
        <taxon>Sordariales</taxon>
        <taxon>Lasiosphaeriaceae</taxon>
        <taxon>Lasiosphaeris</taxon>
    </lineage>
</organism>
<dbReference type="InterPro" id="IPR020084">
    <property type="entry name" value="NUDIX_hydrolase_CS"/>
</dbReference>
<dbReference type="AlphaFoldDB" id="A0AA40BDI9"/>
<dbReference type="SUPFAM" id="SSF55811">
    <property type="entry name" value="Nudix"/>
    <property type="match status" value="1"/>
</dbReference>
<dbReference type="GO" id="GO:0005829">
    <property type="term" value="C:cytosol"/>
    <property type="evidence" value="ECO:0007669"/>
    <property type="project" value="TreeGrafter"/>
</dbReference>
<evidence type="ECO:0000313" key="4">
    <source>
        <dbReference type="EMBL" id="KAK0731993.1"/>
    </source>
</evidence>
<dbReference type="GO" id="GO:0035539">
    <property type="term" value="F:8-oxo-7,8-dihydrodeoxyguanosine triphosphate pyrophosphatase activity"/>
    <property type="evidence" value="ECO:0007669"/>
    <property type="project" value="TreeGrafter"/>
</dbReference>
<dbReference type="PANTHER" id="PTHR16099:SF5">
    <property type="entry name" value="NUCLEOTIDE TRIPHOSPHATE DIPHOSPHATASE NUDT15"/>
    <property type="match status" value="1"/>
</dbReference>
<sequence>MTSQDPVVRVGVAAVVTDAEGKVVMGIRKGSHGLGHWQFPGGHLEFGEDPLVCAERETLEETGLVVHADKVVAVTNDVFTADSKHYITLFVSCRRVDDAQQPETLEPEKCEGWHWRSWDEVRGLLGGDEDAAQQKLFLPIINLLRKHDSPERLFQA</sequence>
<feature type="domain" description="Nudix hydrolase" evidence="3">
    <location>
        <begin position="7"/>
        <end position="142"/>
    </location>
</feature>
<dbReference type="InterPro" id="IPR000086">
    <property type="entry name" value="NUDIX_hydrolase_dom"/>
</dbReference>
<proteinExistence type="inferred from homology"/>
<evidence type="ECO:0000256" key="1">
    <source>
        <dbReference type="ARBA" id="ARBA00022801"/>
    </source>
</evidence>
<evidence type="ECO:0000313" key="5">
    <source>
        <dbReference type="Proteomes" id="UP001172102"/>
    </source>
</evidence>
<dbReference type="InterPro" id="IPR015797">
    <property type="entry name" value="NUDIX_hydrolase-like_dom_sf"/>
</dbReference>
<keyword evidence="5" id="KW-1185">Reference proteome</keyword>
<gene>
    <name evidence="4" type="ORF">B0H67DRAFT_655135</name>
</gene>
<evidence type="ECO:0000259" key="3">
    <source>
        <dbReference type="PROSITE" id="PS51462"/>
    </source>
</evidence>
<dbReference type="PRINTS" id="PR00502">
    <property type="entry name" value="NUDIXFAMILY"/>
</dbReference>
<dbReference type="PROSITE" id="PS00893">
    <property type="entry name" value="NUDIX_BOX"/>
    <property type="match status" value="1"/>
</dbReference>